<dbReference type="Gene3D" id="3.40.50.1000">
    <property type="entry name" value="HAD superfamily/HAD-like"/>
    <property type="match status" value="1"/>
</dbReference>
<dbReference type="SUPFAM" id="SSF56784">
    <property type="entry name" value="HAD-like"/>
    <property type="match status" value="1"/>
</dbReference>
<accession>A0ABX8BAF3</accession>
<dbReference type="InterPro" id="IPR036412">
    <property type="entry name" value="HAD-like_sf"/>
</dbReference>
<dbReference type="PANTHER" id="PTHR18901">
    <property type="entry name" value="2-DEOXYGLUCOSE-6-PHOSPHATE PHOSPHATASE 2"/>
    <property type="match status" value="1"/>
</dbReference>
<proteinExistence type="predicted"/>
<dbReference type="Pfam" id="PF00702">
    <property type="entry name" value="Hydrolase"/>
    <property type="match status" value="1"/>
</dbReference>
<dbReference type="EMBL" id="CP072648">
    <property type="protein sequence ID" value="QUW02040.1"/>
    <property type="molecule type" value="Genomic_DNA"/>
</dbReference>
<dbReference type="InterPro" id="IPR023214">
    <property type="entry name" value="HAD_sf"/>
</dbReference>
<dbReference type="CDD" id="cd07505">
    <property type="entry name" value="HAD_BPGM-like"/>
    <property type="match status" value="1"/>
</dbReference>
<organism evidence="1 2">
    <name type="scientific">Chloracidobacterium validum</name>
    <dbReference type="NCBI Taxonomy" id="2821543"/>
    <lineage>
        <taxon>Bacteria</taxon>
        <taxon>Pseudomonadati</taxon>
        <taxon>Acidobacteriota</taxon>
        <taxon>Terriglobia</taxon>
        <taxon>Terriglobales</taxon>
        <taxon>Acidobacteriaceae</taxon>
        <taxon>Chloracidobacterium</taxon>
    </lineage>
</organism>
<dbReference type="InterPro" id="IPR023198">
    <property type="entry name" value="PGP-like_dom2"/>
</dbReference>
<evidence type="ECO:0000313" key="2">
    <source>
        <dbReference type="Proteomes" id="UP000676506"/>
    </source>
</evidence>
<sequence>MQLTDFAAVIFDMDGLLIDTETIYCQSWQRAAADCGFIITPAFYGQLVGRSRADALRIVLDHFGDRVPMPAFQESVLHYETVCFSEETIPIKPGALELIRAVETRGLPKALATSTHRPAATQRLARTGLDRHFPITITGDDVPRPKPSPDIYLMACEKLGVAPQDALAFEDSDPGVQAAHAAGVTVVMVPDFKAPSPDAHTRAARIFPSLLTALVALGA</sequence>
<reference evidence="1 2" key="1">
    <citation type="submission" date="2021-03" db="EMBL/GenBank/DDBJ databases">
        <title>Genomic and phenotypic characterization of Chloracidobacterium isolates provides evidence for multiple species.</title>
        <authorList>
            <person name="Saini M.K."/>
            <person name="Costas A.M.G."/>
            <person name="Tank M."/>
            <person name="Bryant D.A."/>
        </authorList>
    </citation>
    <scope>NUCLEOTIDE SEQUENCE [LARGE SCALE GENOMIC DNA]</scope>
    <source>
        <strain evidence="1 2">BV2-C</strain>
    </source>
</reference>
<dbReference type="PANTHER" id="PTHR18901:SF38">
    <property type="entry name" value="PSEUDOURIDINE-5'-PHOSPHATASE"/>
    <property type="match status" value="1"/>
</dbReference>
<dbReference type="SFLD" id="SFLDS00003">
    <property type="entry name" value="Haloacid_Dehalogenase"/>
    <property type="match status" value="1"/>
</dbReference>
<dbReference type="InterPro" id="IPR006439">
    <property type="entry name" value="HAD-SF_hydro_IA"/>
</dbReference>
<dbReference type="SFLD" id="SFLDG01129">
    <property type="entry name" value="C1.5:_HAD__Beta-PGM__Phosphata"/>
    <property type="match status" value="1"/>
</dbReference>
<dbReference type="Gene3D" id="1.10.150.240">
    <property type="entry name" value="Putative phosphatase, domain 2"/>
    <property type="match status" value="1"/>
</dbReference>
<dbReference type="NCBIfam" id="TIGR01509">
    <property type="entry name" value="HAD-SF-IA-v3"/>
    <property type="match status" value="1"/>
</dbReference>
<keyword evidence="2" id="KW-1185">Reference proteome</keyword>
<dbReference type="Proteomes" id="UP000676506">
    <property type="component" value="Chromosome 1"/>
</dbReference>
<protein>
    <submittedName>
        <fullName evidence="1">HAD family phosphatase</fullName>
    </submittedName>
</protein>
<name>A0ABX8BAF3_9BACT</name>
<dbReference type="SFLD" id="SFLDG01135">
    <property type="entry name" value="C1.5.6:_HAD__Beta-PGM__Phospha"/>
    <property type="match status" value="1"/>
</dbReference>
<evidence type="ECO:0000313" key="1">
    <source>
        <dbReference type="EMBL" id="QUW02040.1"/>
    </source>
</evidence>
<gene>
    <name evidence="1" type="ORF">J8C06_06610</name>
</gene>
<dbReference type="RefSeq" id="WP_211427931.1">
    <property type="nucleotide sequence ID" value="NZ_CP072648.1"/>
</dbReference>